<dbReference type="EMBL" id="HBFA01015433">
    <property type="protein sequence ID" value="CAD8664947.1"/>
    <property type="molecule type" value="Transcribed_RNA"/>
</dbReference>
<feature type="repeat" description="WD" evidence="7">
    <location>
        <begin position="239"/>
        <end position="281"/>
    </location>
</feature>
<dbReference type="Pfam" id="PF00400">
    <property type="entry name" value="WD40"/>
    <property type="match status" value="6"/>
</dbReference>
<dbReference type="PRINTS" id="PR00320">
    <property type="entry name" value="GPROTEINBRPT"/>
</dbReference>
<dbReference type="SUPFAM" id="SSF50978">
    <property type="entry name" value="WD40 repeat-like"/>
    <property type="match status" value="1"/>
</dbReference>
<keyword evidence="4 6" id="KW-0863">Zinc-finger</keyword>
<dbReference type="InterPro" id="IPR015943">
    <property type="entry name" value="WD40/YVTN_repeat-like_dom_sf"/>
</dbReference>
<evidence type="ECO:0000256" key="5">
    <source>
        <dbReference type="ARBA" id="ARBA00022833"/>
    </source>
</evidence>
<feature type="repeat" description="WD" evidence="7">
    <location>
        <begin position="454"/>
        <end position="486"/>
    </location>
</feature>
<name>A0A7S0WEY2_9CHLO</name>
<feature type="repeat" description="WD" evidence="7">
    <location>
        <begin position="286"/>
        <end position="327"/>
    </location>
</feature>
<evidence type="ECO:0000256" key="1">
    <source>
        <dbReference type="ARBA" id="ARBA00022574"/>
    </source>
</evidence>
<feature type="repeat" description="WD" evidence="7">
    <location>
        <begin position="328"/>
        <end position="369"/>
    </location>
</feature>
<dbReference type="GO" id="GO:0017070">
    <property type="term" value="F:U6 snRNA binding"/>
    <property type="evidence" value="ECO:0007669"/>
    <property type="project" value="TreeGrafter"/>
</dbReference>
<evidence type="ECO:0000256" key="7">
    <source>
        <dbReference type="PROSITE-ProRule" id="PRU00221"/>
    </source>
</evidence>
<dbReference type="PROSITE" id="PS50294">
    <property type="entry name" value="WD_REPEATS_REGION"/>
    <property type="match status" value="5"/>
</dbReference>
<dbReference type="GO" id="GO:0046540">
    <property type="term" value="C:U4/U6 x U5 tri-snRNP complex"/>
    <property type="evidence" value="ECO:0007669"/>
    <property type="project" value="TreeGrafter"/>
</dbReference>
<dbReference type="SUPFAM" id="SSF57850">
    <property type="entry name" value="RING/U-box"/>
    <property type="match status" value="1"/>
</dbReference>
<dbReference type="InterPro" id="IPR019775">
    <property type="entry name" value="WD40_repeat_CS"/>
</dbReference>
<evidence type="ECO:0000256" key="4">
    <source>
        <dbReference type="ARBA" id="ARBA00022771"/>
    </source>
</evidence>
<dbReference type="PANTHER" id="PTHR19846">
    <property type="entry name" value="WD40 REPEAT PROTEIN"/>
    <property type="match status" value="1"/>
</dbReference>
<gene>
    <name evidence="10" type="ORF">POBO1169_LOCUS7958</name>
</gene>
<dbReference type="PROSITE" id="PS50082">
    <property type="entry name" value="WD_REPEATS_2"/>
    <property type="match status" value="6"/>
</dbReference>
<feature type="repeat" description="WD" evidence="7">
    <location>
        <begin position="412"/>
        <end position="453"/>
    </location>
</feature>
<dbReference type="Gene3D" id="3.30.40.10">
    <property type="entry name" value="Zinc/RING finger domain, C3HC4 (zinc finger)"/>
    <property type="match status" value="1"/>
</dbReference>
<dbReference type="InterPro" id="IPR036322">
    <property type="entry name" value="WD40_repeat_dom_sf"/>
</dbReference>
<evidence type="ECO:0000259" key="9">
    <source>
        <dbReference type="PROSITE" id="PS50089"/>
    </source>
</evidence>
<dbReference type="PROSITE" id="PS00518">
    <property type="entry name" value="ZF_RING_1"/>
    <property type="match status" value="1"/>
</dbReference>
<dbReference type="InterPro" id="IPR017907">
    <property type="entry name" value="Znf_RING_CS"/>
</dbReference>
<dbReference type="GO" id="GO:0000398">
    <property type="term" value="P:mRNA splicing, via spliceosome"/>
    <property type="evidence" value="ECO:0007669"/>
    <property type="project" value="TreeGrafter"/>
</dbReference>
<evidence type="ECO:0000256" key="8">
    <source>
        <dbReference type="SAM" id="Coils"/>
    </source>
</evidence>
<feature type="repeat" description="WD" evidence="7">
    <location>
        <begin position="370"/>
        <end position="411"/>
    </location>
</feature>
<dbReference type="PROSITE" id="PS50089">
    <property type="entry name" value="ZF_RING_2"/>
    <property type="match status" value="1"/>
</dbReference>
<keyword evidence="8" id="KW-0175">Coiled coil</keyword>
<dbReference type="SMART" id="SM00184">
    <property type="entry name" value="RING"/>
    <property type="match status" value="1"/>
</dbReference>
<evidence type="ECO:0000313" key="10">
    <source>
        <dbReference type="EMBL" id="CAD8664947.1"/>
    </source>
</evidence>
<evidence type="ECO:0000256" key="2">
    <source>
        <dbReference type="ARBA" id="ARBA00022723"/>
    </source>
</evidence>
<dbReference type="PROSITE" id="PS00678">
    <property type="entry name" value="WD_REPEATS_1"/>
    <property type="match status" value="3"/>
</dbReference>
<dbReference type="CDD" id="cd00200">
    <property type="entry name" value="WD40"/>
    <property type="match status" value="1"/>
</dbReference>
<evidence type="ECO:0000256" key="3">
    <source>
        <dbReference type="ARBA" id="ARBA00022737"/>
    </source>
</evidence>
<feature type="domain" description="RING-type" evidence="9">
    <location>
        <begin position="5"/>
        <end position="47"/>
    </location>
</feature>
<accession>A0A7S0WEY2</accession>
<dbReference type="InterPro" id="IPR020472">
    <property type="entry name" value="WD40_PAC1"/>
</dbReference>
<keyword evidence="2" id="KW-0479">Metal-binding</keyword>
<dbReference type="AlphaFoldDB" id="A0A7S0WEY2"/>
<dbReference type="GO" id="GO:0008270">
    <property type="term" value="F:zinc ion binding"/>
    <property type="evidence" value="ECO:0007669"/>
    <property type="project" value="UniProtKB-KW"/>
</dbReference>
<keyword evidence="3" id="KW-0677">Repeat</keyword>
<feature type="coiled-coil region" evidence="8">
    <location>
        <begin position="101"/>
        <end position="135"/>
    </location>
</feature>
<evidence type="ECO:0000256" key="6">
    <source>
        <dbReference type="PROSITE-ProRule" id="PRU00175"/>
    </source>
</evidence>
<dbReference type="InterPro" id="IPR013083">
    <property type="entry name" value="Znf_RING/FYVE/PHD"/>
</dbReference>
<dbReference type="InterPro" id="IPR001680">
    <property type="entry name" value="WD40_rpt"/>
</dbReference>
<proteinExistence type="predicted"/>
<keyword evidence="5" id="KW-0862">Zinc</keyword>
<keyword evidence="1 7" id="KW-0853">WD repeat</keyword>
<organism evidence="10">
    <name type="scientific">Pyramimonas obovata</name>
    <dbReference type="NCBI Taxonomy" id="1411642"/>
    <lineage>
        <taxon>Eukaryota</taxon>
        <taxon>Viridiplantae</taxon>
        <taxon>Chlorophyta</taxon>
        <taxon>Pyramimonadophyceae</taxon>
        <taxon>Pyramimonadales</taxon>
        <taxon>Pyramimonadaceae</taxon>
        <taxon>Pyramimonas</taxon>
        <taxon>Pyramimonas incertae sedis</taxon>
    </lineage>
</organism>
<sequence>MSLNCKICYEPAKQDNSQAQVTQCGHVFCSDCISLWFKTEKSCPLCRRPHTKHQLIHIFEESPEEAAGQTQNVDDPLEELALAKKETLKVQNVLAVIGDRWRELLIDKAKLRQRVNQLEEETKSLQAQLEMECRAKEAAEVKAKEAVDEAKKLYAVPAATLPRTPSAELRRSVNKYDTEVAGLSMQWQLDLTNTTMHSEPIHGIAMAQQADGSVRIATASWDQTSKVVRPTDDSSVIELTGHTHGLYAVDFSHLRPSLIGTVSSDACCKLWELDTDRELGSCVGTLKGHRDEVNGISFHRQNSWVATASDDMTAIIWDTSTETIVTQLTGHKAVVYGVCFQPLGPLVATVSFDYTCKLWDPRQAKVVKSLEGHQDDIIGVDMSAVGNLLATGSDDTTCCIWDIRNWQAASVLRDHTQEVKRIAFSPAGSMLATTSGDMTVRLFNMRSFECISTLKGHTDHVFDVCWNSEGNMLASASHDKTWRLWSPRLTSRDDL</sequence>
<dbReference type="InterPro" id="IPR001841">
    <property type="entry name" value="Znf_RING"/>
</dbReference>
<dbReference type="Pfam" id="PF13639">
    <property type="entry name" value="zf-RING_2"/>
    <property type="match status" value="1"/>
</dbReference>
<dbReference type="SMART" id="SM00320">
    <property type="entry name" value="WD40"/>
    <property type="match status" value="7"/>
</dbReference>
<dbReference type="PANTHER" id="PTHR19846:SF0">
    <property type="entry name" value="PRE-MRNA PROCESSING FACTOR 4"/>
    <property type="match status" value="1"/>
</dbReference>
<protein>
    <recommendedName>
        <fullName evidence="9">RING-type domain-containing protein</fullName>
    </recommendedName>
</protein>
<dbReference type="GO" id="GO:0030621">
    <property type="term" value="F:U4 snRNA binding"/>
    <property type="evidence" value="ECO:0007669"/>
    <property type="project" value="TreeGrafter"/>
</dbReference>
<dbReference type="Gene3D" id="2.130.10.10">
    <property type="entry name" value="YVTN repeat-like/Quinoprotein amine dehydrogenase"/>
    <property type="match status" value="3"/>
</dbReference>
<reference evidence="10" key="1">
    <citation type="submission" date="2021-01" db="EMBL/GenBank/DDBJ databases">
        <authorList>
            <person name="Corre E."/>
            <person name="Pelletier E."/>
            <person name="Niang G."/>
            <person name="Scheremetjew M."/>
            <person name="Finn R."/>
            <person name="Kale V."/>
            <person name="Holt S."/>
            <person name="Cochrane G."/>
            <person name="Meng A."/>
            <person name="Brown T."/>
            <person name="Cohen L."/>
        </authorList>
    </citation>
    <scope>NUCLEOTIDE SEQUENCE</scope>
    <source>
        <strain evidence="10">CCMP722</strain>
    </source>
</reference>